<dbReference type="PATRIC" id="fig|1123069.3.peg.1950"/>
<dbReference type="GO" id="GO:0005829">
    <property type="term" value="C:cytosol"/>
    <property type="evidence" value="ECO:0007669"/>
    <property type="project" value="TreeGrafter"/>
</dbReference>
<evidence type="ECO:0000313" key="7">
    <source>
        <dbReference type="EMBL" id="EPX84620.1"/>
    </source>
</evidence>
<dbReference type="InterPro" id="IPR029510">
    <property type="entry name" value="Ald_DH_CS_GLU"/>
</dbReference>
<keyword evidence="3" id="KW-0558">Oxidation</keyword>
<dbReference type="InterPro" id="IPR016163">
    <property type="entry name" value="Ald_DH_C"/>
</dbReference>
<comment type="caution">
    <text evidence="7">The sequence shown here is derived from an EMBL/GenBank/DDBJ whole genome shotgun (WGS) entry which is preliminary data.</text>
</comment>
<dbReference type="FunFam" id="3.40.605.10:FF:000026">
    <property type="entry name" value="Aldehyde dehydrogenase, putative"/>
    <property type="match status" value="1"/>
</dbReference>
<dbReference type="EMBL" id="AOLV01000020">
    <property type="protein sequence ID" value="EPX84620.1"/>
    <property type="molecule type" value="Genomic_DNA"/>
</dbReference>
<dbReference type="AlphaFoldDB" id="S9S366"/>
<dbReference type="InterPro" id="IPR010102">
    <property type="entry name" value="Succ_semiAld_DH"/>
</dbReference>
<feature type="active site" evidence="4">
    <location>
        <position position="265"/>
    </location>
</feature>
<dbReference type="GO" id="GO:0004777">
    <property type="term" value="F:succinate-semialdehyde dehydrogenase (NAD+) activity"/>
    <property type="evidence" value="ECO:0007669"/>
    <property type="project" value="TreeGrafter"/>
</dbReference>
<dbReference type="CDD" id="cd07103">
    <property type="entry name" value="ALDH_F5_SSADH_GabD"/>
    <property type="match status" value="1"/>
</dbReference>
<accession>S9S366</accession>
<dbReference type="InterPro" id="IPR050740">
    <property type="entry name" value="Aldehyde_DH_Superfamily"/>
</dbReference>
<dbReference type="PROSITE" id="PS00687">
    <property type="entry name" value="ALDEHYDE_DEHYDR_GLU"/>
    <property type="match status" value="1"/>
</dbReference>
<evidence type="ECO:0000256" key="3">
    <source>
        <dbReference type="ARBA" id="ARBA00023097"/>
    </source>
</evidence>
<feature type="domain" description="Aldehyde dehydrogenase" evidence="6">
    <location>
        <begin position="28"/>
        <end position="488"/>
    </location>
</feature>
<dbReference type="OrthoDB" id="9812625at2"/>
<dbReference type="Gene3D" id="3.40.605.10">
    <property type="entry name" value="Aldehyde Dehydrogenase, Chain A, domain 1"/>
    <property type="match status" value="1"/>
</dbReference>
<protein>
    <submittedName>
        <fullName evidence="7">Succinate-semialdehyde dehydrogenase</fullName>
        <ecNumber evidence="7">1.2.1.16</ecNumber>
    </submittedName>
</protein>
<dbReference type="Pfam" id="PF00171">
    <property type="entry name" value="Aldedh"/>
    <property type="match status" value="1"/>
</dbReference>
<dbReference type="RefSeq" id="WP_021098065.1">
    <property type="nucleotide sequence ID" value="NZ_KE557321.1"/>
</dbReference>
<reference evidence="7 8" key="1">
    <citation type="journal article" date="2013" name="Stand. Genomic Sci.">
        <title>Genome sequence of the reddish-pigmented Rubellimicrobium thermophilum type strain (DSM 16684(T)), a member of the Roseobacter clade.</title>
        <authorList>
            <person name="Fiebig A."/>
            <person name="Riedel T."/>
            <person name="Gronow S."/>
            <person name="Petersen J."/>
            <person name="Klenk H.P."/>
            <person name="Goker M."/>
        </authorList>
    </citation>
    <scope>NUCLEOTIDE SEQUENCE [LARGE SCALE GENOMIC DNA]</scope>
    <source>
        <strain evidence="7 8">DSM 16684</strain>
    </source>
</reference>
<dbReference type="Gene3D" id="3.40.309.10">
    <property type="entry name" value="Aldehyde Dehydrogenase, Chain A, domain 2"/>
    <property type="match status" value="1"/>
</dbReference>
<dbReference type="InterPro" id="IPR016161">
    <property type="entry name" value="Ald_DH/histidinol_DH"/>
</dbReference>
<dbReference type="HOGENOM" id="CLU_005391_5_1_5"/>
<dbReference type="PROSITE" id="PS00070">
    <property type="entry name" value="ALDEHYDE_DEHYDR_CYS"/>
    <property type="match status" value="1"/>
</dbReference>
<name>S9S366_9RHOB</name>
<evidence type="ECO:0000256" key="1">
    <source>
        <dbReference type="ARBA" id="ARBA00009986"/>
    </source>
</evidence>
<evidence type="ECO:0000259" key="6">
    <source>
        <dbReference type="Pfam" id="PF00171"/>
    </source>
</evidence>
<dbReference type="SUPFAM" id="SSF53720">
    <property type="entry name" value="ALDH-like"/>
    <property type="match status" value="1"/>
</dbReference>
<dbReference type="InterPro" id="IPR016160">
    <property type="entry name" value="Ald_DH_CS_CYS"/>
</dbReference>
<comment type="similarity">
    <text evidence="1 5">Belongs to the aldehyde dehydrogenase family.</text>
</comment>
<proteinExistence type="inferred from homology"/>
<dbReference type="PANTHER" id="PTHR43353">
    <property type="entry name" value="SUCCINATE-SEMIALDEHYDE DEHYDROGENASE, MITOCHONDRIAL"/>
    <property type="match status" value="1"/>
</dbReference>
<dbReference type="EC" id="1.2.1.16" evidence="7"/>
<dbReference type="NCBIfam" id="TIGR01780">
    <property type="entry name" value="SSADH"/>
    <property type="match status" value="1"/>
</dbReference>
<dbReference type="STRING" id="1123069.ruthe_01979"/>
<evidence type="ECO:0000256" key="4">
    <source>
        <dbReference type="PROSITE-ProRule" id="PRU10007"/>
    </source>
</evidence>
<sequence length="492" mass="53115">MLDTVTDLPSRLKRPDLLCERAFLGGEWVEAERGRTFEVINPARGDVIARVADLSRADVARAIDAAHAAQKGWAAKSGKERARVLRRWFDLMVEHADDLATILTAEQGKPLAEARGEVLYGASYIEWFGEEAKRLYGETIPGHLPDKRLTVIRQPVGVAASITPWNFPNAMIARKVAPALAAGCAFVARPAAQTPLSALAMAKLAEEAGVPKGVLSVVTSTDASGVGLEFCENPKVRKLSFTGSTETGRLLLRQAADQIKKCSMELGGNAPFIVFDDADLDAAVQGAILSKFRNNGQTCVCANRIYVQAGVYDEFARRLTAAVEKLRVGDGLEPGTDLGPLIEDRAVEKVCGFVADALEKGGRVLTGGDPHPLGGRFLRPTVLADATPQMRVAREETFGPFAPLFRFADEAEVIAQANDTIFGLAAYFYARDLSRVIRVQEALEYGMVGVNTGLISTEVAPFGGVKQSGFGREGSRHGIEDYTEMKYICTQI</sequence>
<keyword evidence="2 5" id="KW-0560">Oxidoreductase</keyword>
<dbReference type="FunFam" id="3.40.605.10:FF:000005">
    <property type="entry name" value="Succinate-semialdehyde dehydrogenase I"/>
    <property type="match status" value="1"/>
</dbReference>
<organism evidence="7 8">
    <name type="scientific">Rubellimicrobium thermophilum DSM 16684</name>
    <dbReference type="NCBI Taxonomy" id="1123069"/>
    <lineage>
        <taxon>Bacteria</taxon>
        <taxon>Pseudomonadati</taxon>
        <taxon>Pseudomonadota</taxon>
        <taxon>Alphaproteobacteria</taxon>
        <taxon>Rhodobacterales</taxon>
        <taxon>Roseobacteraceae</taxon>
        <taxon>Rubellimicrobium</taxon>
    </lineage>
</organism>
<evidence type="ECO:0000256" key="5">
    <source>
        <dbReference type="RuleBase" id="RU003345"/>
    </source>
</evidence>
<dbReference type="PANTHER" id="PTHR43353:SF5">
    <property type="entry name" value="SUCCINATE-SEMIALDEHYDE DEHYDROGENASE, MITOCHONDRIAL"/>
    <property type="match status" value="1"/>
</dbReference>
<dbReference type="Proteomes" id="UP000015346">
    <property type="component" value="Unassembled WGS sequence"/>
</dbReference>
<keyword evidence="8" id="KW-1185">Reference proteome</keyword>
<evidence type="ECO:0000256" key="2">
    <source>
        <dbReference type="ARBA" id="ARBA00023002"/>
    </source>
</evidence>
<dbReference type="InterPro" id="IPR016162">
    <property type="entry name" value="Ald_DH_N"/>
</dbReference>
<dbReference type="GO" id="GO:0009450">
    <property type="term" value="P:gamma-aminobutyric acid catabolic process"/>
    <property type="evidence" value="ECO:0007669"/>
    <property type="project" value="InterPro"/>
</dbReference>
<gene>
    <name evidence="7" type="ORF">ruthe_01979</name>
</gene>
<dbReference type="InterPro" id="IPR015590">
    <property type="entry name" value="Aldehyde_DH_dom"/>
</dbReference>
<dbReference type="FunFam" id="3.40.309.10:FF:000004">
    <property type="entry name" value="Succinate-semialdehyde dehydrogenase I"/>
    <property type="match status" value="1"/>
</dbReference>
<evidence type="ECO:0000313" key="8">
    <source>
        <dbReference type="Proteomes" id="UP000015346"/>
    </source>
</evidence>